<sequence length="152" mass="16999">MSEIIDDVLAGLASTRQTMHNQSDKIGEIMEKSNNTLLHIEAQASTMPTFKGSVQPDNLYHLSPDCELSLTRILEQFQQLMQQSVKCEDNKAGAQTALDCCLATRHRVENLRSSARKLVALHDTIAQLKLHVQEQHELLANVEKDDSLCEST</sequence>
<dbReference type="KEGG" id="dvi:6622081"/>
<name>B4LG67_DROVI</name>
<dbReference type="OrthoDB" id="8005241at2759"/>
<dbReference type="InParanoid" id="B4LG67"/>
<organism evidence="1 2">
    <name type="scientific">Drosophila virilis</name>
    <name type="common">Fruit fly</name>
    <dbReference type="NCBI Taxonomy" id="7244"/>
    <lineage>
        <taxon>Eukaryota</taxon>
        <taxon>Metazoa</taxon>
        <taxon>Ecdysozoa</taxon>
        <taxon>Arthropoda</taxon>
        <taxon>Hexapoda</taxon>
        <taxon>Insecta</taxon>
        <taxon>Pterygota</taxon>
        <taxon>Neoptera</taxon>
        <taxon>Endopterygota</taxon>
        <taxon>Diptera</taxon>
        <taxon>Brachycera</taxon>
        <taxon>Muscomorpha</taxon>
        <taxon>Ephydroidea</taxon>
        <taxon>Drosophilidae</taxon>
        <taxon>Drosophila</taxon>
    </lineage>
</organism>
<dbReference type="EMBL" id="CH940647">
    <property type="protein sequence ID" value="EDW69375.1"/>
    <property type="molecule type" value="Genomic_DNA"/>
</dbReference>
<dbReference type="eggNOG" id="ENOG502TC0W">
    <property type="taxonomic scope" value="Eukaryota"/>
</dbReference>
<accession>B4LG67</accession>
<evidence type="ECO:0000313" key="2">
    <source>
        <dbReference type="Proteomes" id="UP000008792"/>
    </source>
</evidence>
<proteinExistence type="predicted"/>
<dbReference type="Proteomes" id="UP000008792">
    <property type="component" value="Unassembled WGS sequence"/>
</dbReference>
<dbReference type="AlphaFoldDB" id="B4LG67"/>
<dbReference type="HOGENOM" id="CLU_1857347_0_0_1"/>
<dbReference type="PhylomeDB" id="B4LG67"/>
<reference evidence="1 2" key="1">
    <citation type="journal article" date="2007" name="Nature">
        <title>Evolution of genes and genomes on the Drosophila phylogeny.</title>
        <authorList>
            <consortium name="Drosophila 12 Genomes Consortium"/>
            <person name="Clark A.G."/>
            <person name="Eisen M.B."/>
            <person name="Smith D.R."/>
            <person name="Bergman C.M."/>
            <person name="Oliver B."/>
            <person name="Markow T.A."/>
            <person name="Kaufman T.C."/>
            <person name="Kellis M."/>
            <person name="Gelbart W."/>
            <person name="Iyer V.N."/>
            <person name="Pollard D.A."/>
            <person name="Sackton T.B."/>
            <person name="Larracuente A.M."/>
            <person name="Singh N.D."/>
            <person name="Abad J.P."/>
            <person name="Abt D.N."/>
            <person name="Adryan B."/>
            <person name="Aguade M."/>
            <person name="Akashi H."/>
            <person name="Anderson W.W."/>
            <person name="Aquadro C.F."/>
            <person name="Ardell D.H."/>
            <person name="Arguello R."/>
            <person name="Artieri C.G."/>
            <person name="Barbash D.A."/>
            <person name="Barker D."/>
            <person name="Barsanti P."/>
            <person name="Batterham P."/>
            <person name="Batzoglou S."/>
            <person name="Begun D."/>
            <person name="Bhutkar A."/>
            <person name="Blanco E."/>
            <person name="Bosak S.A."/>
            <person name="Bradley R.K."/>
            <person name="Brand A.D."/>
            <person name="Brent M.R."/>
            <person name="Brooks A.N."/>
            <person name="Brown R.H."/>
            <person name="Butlin R.K."/>
            <person name="Caggese C."/>
            <person name="Calvi B.R."/>
            <person name="Bernardo de Carvalho A."/>
            <person name="Caspi A."/>
            <person name="Castrezana S."/>
            <person name="Celniker S.E."/>
            <person name="Chang J.L."/>
            <person name="Chapple C."/>
            <person name="Chatterji S."/>
            <person name="Chinwalla A."/>
            <person name="Civetta A."/>
            <person name="Clifton S.W."/>
            <person name="Comeron J.M."/>
            <person name="Costello J.C."/>
            <person name="Coyne J.A."/>
            <person name="Daub J."/>
            <person name="David R.G."/>
            <person name="Delcher A.L."/>
            <person name="Delehaunty K."/>
            <person name="Do C.B."/>
            <person name="Ebling H."/>
            <person name="Edwards K."/>
            <person name="Eickbush T."/>
            <person name="Evans J.D."/>
            <person name="Filipski A."/>
            <person name="Findeiss S."/>
            <person name="Freyhult E."/>
            <person name="Fulton L."/>
            <person name="Fulton R."/>
            <person name="Garcia A.C."/>
            <person name="Gardiner A."/>
            <person name="Garfield D.A."/>
            <person name="Garvin B.E."/>
            <person name="Gibson G."/>
            <person name="Gilbert D."/>
            <person name="Gnerre S."/>
            <person name="Godfrey J."/>
            <person name="Good R."/>
            <person name="Gotea V."/>
            <person name="Gravely B."/>
            <person name="Greenberg A.J."/>
            <person name="Griffiths-Jones S."/>
            <person name="Gross S."/>
            <person name="Guigo R."/>
            <person name="Gustafson E.A."/>
            <person name="Haerty W."/>
            <person name="Hahn M.W."/>
            <person name="Halligan D.L."/>
            <person name="Halpern A.L."/>
            <person name="Halter G.M."/>
            <person name="Han M.V."/>
            <person name="Heger A."/>
            <person name="Hillier L."/>
            <person name="Hinrichs A.S."/>
            <person name="Holmes I."/>
            <person name="Hoskins R.A."/>
            <person name="Hubisz M.J."/>
            <person name="Hultmark D."/>
            <person name="Huntley M.A."/>
            <person name="Jaffe D.B."/>
            <person name="Jagadeeshan S."/>
            <person name="Jeck W.R."/>
            <person name="Johnson J."/>
            <person name="Jones C.D."/>
            <person name="Jordan W.C."/>
            <person name="Karpen G.H."/>
            <person name="Kataoka E."/>
            <person name="Keightley P.D."/>
            <person name="Kheradpour P."/>
            <person name="Kirkness E.F."/>
            <person name="Koerich L.B."/>
            <person name="Kristiansen K."/>
            <person name="Kudrna D."/>
            <person name="Kulathinal R.J."/>
            <person name="Kumar S."/>
            <person name="Kwok R."/>
            <person name="Lander E."/>
            <person name="Langley C.H."/>
            <person name="Lapoint R."/>
            <person name="Lazzaro B.P."/>
            <person name="Lee S.J."/>
            <person name="Levesque L."/>
            <person name="Li R."/>
            <person name="Lin C.F."/>
            <person name="Lin M.F."/>
            <person name="Lindblad-Toh K."/>
            <person name="Llopart A."/>
            <person name="Long M."/>
            <person name="Low L."/>
            <person name="Lozovsky E."/>
            <person name="Lu J."/>
            <person name="Luo M."/>
            <person name="Machado C.A."/>
            <person name="Makalowski W."/>
            <person name="Marzo M."/>
            <person name="Matsuda M."/>
            <person name="Matzkin L."/>
            <person name="McAllister B."/>
            <person name="McBride C.S."/>
            <person name="McKernan B."/>
            <person name="McKernan K."/>
            <person name="Mendez-Lago M."/>
            <person name="Minx P."/>
            <person name="Mollenhauer M.U."/>
            <person name="Montooth K."/>
            <person name="Mount S.M."/>
            <person name="Mu X."/>
            <person name="Myers E."/>
            <person name="Negre B."/>
            <person name="Newfeld S."/>
            <person name="Nielsen R."/>
            <person name="Noor M.A."/>
            <person name="O'Grady P."/>
            <person name="Pachter L."/>
            <person name="Papaceit M."/>
            <person name="Parisi M.J."/>
            <person name="Parisi M."/>
            <person name="Parts L."/>
            <person name="Pedersen J.S."/>
            <person name="Pesole G."/>
            <person name="Phillippy A.M."/>
            <person name="Ponting C.P."/>
            <person name="Pop M."/>
            <person name="Porcelli D."/>
            <person name="Powell J.R."/>
            <person name="Prohaska S."/>
            <person name="Pruitt K."/>
            <person name="Puig M."/>
            <person name="Quesneville H."/>
            <person name="Ram K.R."/>
            <person name="Rand D."/>
            <person name="Rasmussen M.D."/>
            <person name="Reed L.K."/>
            <person name="Reenan R."/>
            <person name="Reily A."/>
            <person name="Remington K.A."/>
            <person name="Rieger T.T."/>
            <person name="Ritchie M.G."/>
            <person name="Robin C."/>
            <person name="Rogers Y.H."/>
            <person name="Rohde C."/>
            <person name="Rozas J."/>
            <person name="Rubenfield M.J."/>
            <person name="Ruiz A."/>
            <person name="Russo S."/>
            <person name="Salzberg S.L."/>
            <person name="Sanchez-Gracia A."/>
            <person name="Saranga D.J."/>
            <person name="Sato H."/>
            <person name="Schaeffer S.W."/>
            <person name="Schatz M.C."/>
            <person name="Schlenke T."/>
            <person name="Schwartz R."/>
            <person name="Segarra C."/>
            <person name="Singh R.S."/>
            <person name="Sirot L."/>
            <person name="Sirota M."/>
            <person name="Sisneros N.B."/>
            <person name="Smith C.D."/>
            <person name="Smith T.F."/>
            <person name="Spieth J."/>
            <person name="Stage D.E."/>
            <person name="Stark A."/>
            <person name="Stephan W."/>
            <person name="Strausberg R.L."/>
            <person name="Strempel S."/>
            <person name="Sturgill D."/>
            <person name="Sutton G."/>
            <person name="Sutton G.G."/>
            <person name="Tao W."/>
            <person name="Teichmann S."/>
            <person name="Tobari Y.N."/>
            <person name="Tomimura Y."/>
            <person name="Tsolas J.M."/>
            <person name="Valente V.L."/>
            <person name="Venter E."/>
            <person name="Venter J.C."/>
            <person name="Vicario S."/>
            <person name="Vieira F.G."/>
            <person name="Vilella A.J."/>
            <person name="Villasante A."/>
            <person name="Walenz B."/>
            <person name="Wang J."/>
            <person name="Wasserman M."/>
            <person name="Watts T."/>
            <person name="Wilson D."/>
            <person name="Wilson R.K."/>
            <person name="Wing R.A."/>
            <person name="Wolfner M.F."/>
            <person name="Wong A."/>
            <person name="Wong G.K."/>
            <person name="Wu C.I."/>
            <person name="Wu G."/>
            <person name="Yamamoto D."/>
            <person name="Yang H.P."/>
            <person name="Yang S.P."/>
            <person name="Yorke J.A."/>
            <person name="Yoshida K."/>
            <person name="Zdobnov E."/>
            <person name="Zhang P."/>
            <person name="Zhang Y."/>
            <person name="Zimin A.V."/>
            <person name="Baldwin J."/>
            <person name="Abdouelleil A."/>
            <person name="Abdulkadir J."/>
            <person name="Abebe A."/>
            <person name="Abera B."/>
            <person name="Abreu J."/>
            <person name="Acer S.C."/>
            <person name="Aftuck L."/>
            <person name="Alexander A."/>
            <person name="An P."/>
            <person name="Anderson E."/>
            <person name="Anderson S."/>
            <person name="Arachi H."/>
            <person name="Azer M."/>
            <person name="Bachantsang P."/>
            <person name="Barry A."/>
            <person name="Bayul T."/>
            <person name="Berlin A."/>
            <person name="Bessette D."/>
            <person name="Bloom T."/>
            <person name="Blye J."/>
            <person name="Boguslavskiy L."/>
            <person name="Bonnet C."/>
            <person name="Boukhgalter B."/>
            <person name="Bourzgui I."/>
            <person name="Brown A."/>
            <person name="Cahill P."/>
            <person name="Channer S."/>
            <person name="Cheshatsang Y."/>
            <person name="Chuda L."/>
            <person name="Citroen M."/>
            <person name="Collymore A."/>
            <person name="Cooke P."/>
            <person name="Costello M."/>
            <person name="D'Aco K."/>
            <person name="Daza R."/>
            <person name="De Haan G."/>
            <person name="DeGray S."/>
            <person name="DeMaso C."/>
            <person name="Dhargay N."/>
            <person name="Dooley K."/>
            <person name="Dooley E."/>
            <person name="Doricent M."/>
            <person name="Dorje P."/>
            <person name="Dorjee K."/>
            <person name="Dupes A."/>
            <person name="Elong R."/>
            <person name="Falk J."/>
            <person name="Farina A."/>
            <person name="Faro S."/>
            <person name="Ferguson D."/>
            <person name="Fisher S."/>
            <person name="Foley C.D."/>
            <person name="Franke A."/>
            <person name="Friedrich D."/>
            <person name="Gadbois L."/>
            <person name="Gearin G."/>
            <person name="Gearin C.R."/>
            <person name="Giannoukos G."/>
            <person name="Goode T."/>
            <person name="Graham J."/>
            <person name="Grandbois E."/>
            <person name="Grewal S."/>
            <person name="Gyaltsen K."/>
            <person name="Hafez N."/>
            <person name="Hagos B."/>
            <person name="Hall J."/>
            <person name="Henson C."/>
            <person name="Hollinger A."/>
            <person name="Honan T."/>
            <person name="Huard M.D."/>
            <person name="Hughes L."/>
            <person name="Hurhula B."/>
            <person name="Husby M.E."/>
            <person name="Kamat A."/>
            <person name="Kanga B."/>
            <person name="Kashin S."/>
            <person name="Khazanovich D."/>
            <person name="Kisner P."/>
            <person name="Lance K."/>
            <person name="Lara M."/>
            <person name="Lee W."/>
            <person name="Lennon N."/>
            <person name="Letendre F."/>
            <person name="LeVine R."/>
            <person name="Lipovsky A."/>
            <person name="Liu X."/>
            <person name="Liu J."/>
            <person name="Liu S."/>
            <person name="Lokyitsang T."/>
            <person name="Lokyitsang Y."/>
            <person name="Lubonja R."/>
            <person name="Lui A."/>
            <person name="MacDonald P."/>
            <person name="Magnisalis V."/>
            <person name="Maru K."/>
            <person name="Matthews C."/>
            <person name="McCusker W."/>
            <person name="McDonough S."/>
            <person name="Mehta T."/>
            <person name="Meldrim J."/>
            <person name="Meneus L."/>
            <person name="Mihai O."/>
            <person name="Mihalev A."/>
            <person name="Mihova T."/>
            <person name="Mittelman R."/>
            <person name="Mlenga V."/>
            <person name="Montmayeur A."/>
            <person name="Mulrain L."/>
            <person name="Navidi A."/>
            <person name="Naylor J."/>
            <person name="Negash T."/>
            <person name="Nguyen T."/>
            <person name="Nguyen N."/>
            <person name="Nicol R."/>
            <person name="Norbu C."/>
            <person name="Norbu N."/>
            <person name="Novod N."/>
            <person name="O'Neill B."/>
            <person name="Osman S."/>
            <person name="Markiewicz E."/>
            <person name="Oyono O.L."/>
            <person name="Patti C."/>
            <person name="Phunkhang P."/>
            <person name="Pierre F."/>
            <person name="Priest M."/>
            <person name="Raghuraman S."/>
            <person name="Rege F."/>
            <person name="Reyes R."/>
            <person name="Rise C."/>
            <person name="Rogov P."/>
            <person name="Ross K."/>
            <person name="Ryan E."/>
            <person name="Settipalli S."/>
            <person name="Shea T."/>
            <person name="Sherpa N."/>
            <person name="Shi L."/>
            <person name="Shih D."/>
            <person name="Sparrow T."/>
            <person name="Spaulding J."/>
            <person name="Stalker J."/>
            <person name="Stange-Thomann N."/>
            <person name="Stavropoulos S."/>
            <person name="Stone C."/>
            <person name="Strader C."/>
            <person name="Tesfaye S."/>
            <person name="Thomson T."/>
            <person name="Thoulutsang Y."/>
            <person name="Thoulutsang D."/>
            <person name="Topham K."/>
            <person name="Topping I."/>
            <person name="Tsamla T."/>
            <person name="Vassiliev H."/>
            <person name="Vo A."/>
            <person name="Wangchuk T."/>
            <person name="Wangdi T."/>
            <person name="Weiand M."/>
            <person name="Wilkinson J."/>
            <person name="Wilson A."/>
            <person name="Yadav S."/>
            <person name="Young G."/>
            <person name="Yu Q."/>
            <person name="Zembek L."/>
            <person name="Zhong D."/>
            <person name="Zimmer A."/>
            <person name="Zwirko Z."/>
            <person name="Jaffe D.B."/>
            <person name="Alvarez P."/>
            <person name="Brockman W."/>
            <person name="Butler J."/>
            <person name="Chin C."/>
            <person name="Gnerre S."/>
            <person name="Grabherr M."/>
            <person name="Kleber M."/>
            <person name="Mauceli E."/>
            <person name="MacCallum I."/>
        </authorList>
    </citation>
    <scope>NUCLEOTIDE SEQUENCE [LARGE SCALE GENOMIC DNA]</scope>
    <source>
        <strain evidence="2">Tucson 15010-1051.87</strain>
    </source>
</reference>
<dbReference type="OMA" id="YRHRVEH"/>
<gene>
    <name evidence="1" type="primary">Dvir\GJ12152</name>
    <name evidence="1" type="ORF">Dvir_GJ12152</name>
</gene>
<dbReference type="FunCoup" id="B4LG67">
    <property type="interactions" value="34"/>
</dbReference>
<dbReference type="STRING" id="7244.B4LG67"/>
<evidence type="ECO:0000313" key="1">
    <source>
        <dbReference type="EMBL" id="EDW69375.1"/>
    </source>
</evidence>
<keyword evidence="2" id="KW-1185">Reference proteome</keyword>
<protein>
    <submittedName>
        <fullName evidence="1">Uncharacterized protein</fullName>
    </submittedName>
</protein>